<evidence type="ECO:0000256" key="6">
    <source>
        <dbReference type="ARBA" id="ARBA00023136"/>
    </source>
</evidence>
<organism evidence="9 10">
    <name type="scientific">Acrobeloides nanus</name>
    <dbReference type="NCBI Taxonomy" id="290746"/>
    <lineage>
        <taxon>Eukaryota</taxon>
        <taxon>Metazoa</taxon>
        <taxon>Ecdysozoa</taxon>
        <taxon>Nematoda</taxon>
        <taxon>Chromadorea</taxon>
        <taxon>Rhabditida</taxon>
        <taxon>Tylenchina</taxon>
        <taxon>Cephalobomorpha</taxon>
        <taxon>Cephaloboidea</taxon>
        <taxon>Cephalobidae</taxon>
        <taxon>Acrobeloides</taxon>
    </lineage>
</organism>
<feature type="transmembrane region" description="Helical" evidence="8">
    <location>
        <begin position="73"/>
        <end position="101"/>
    </location>
</feature>
<evidence type="ECO:0000256" key="4">
    <source>
        <dbReference type="ARBA" id="ARBA00022989"/>
    </source>
</evidence>
<protein>
    <submittedName>
        <fullName evidence="10">G-protein coupled receptors family 1 profile domain-containing protein</fullName>
    </submittedName>
</protein>
<keyword evidence="2" id="KW-1003">Cell membrane</keyword>
<dbReference type="GO" id="GO:0005886">
    <property type="term" value="C:plasma membrane"/>
    <property type="evidence" value="ECO:0007669"/>
    <property type="project" value="UniProtKB-SubCell"/>
</dbReference>
<evidence type="ECO:0000313" key="9">
    <source>
        <dbReference type="Proteomes" id="UP000887540"/>
    </source>
</evidence>
<dbReference type="GO" id="GO:0004930">
    <property type="term" value="F:G protein-coupled receptor activity"/>
    <property type="evidence" value="ECO:0007669"/>
    <property type="project" value="UniProtKB-KW"/>
</dbReference>
<name>A0A914C5W0_9BILA</name>
<dbReference type="AlphaFoldDB" id="A0A914C5W0"/>
<evidence type="ECO:0000256" key="7">
    <source>
        <dbReference type="ARBA" id="ARBA00023224"/>
    </source>
</evidence>
<dbReference type="Proteomes" id="UP000887540">
    <property type="component" value="Unplaced"/>
</dbReference>
<dbReference type="WBParaSite" id="ACRNAN_Path_346.g1327.t2">
    <property type="protein sequence ID" value="ACRNAN_Path_346.g1327.t2"/>
    <property type="gene ID" value="ACRNAN_Path_346.g1327"/>
</dbReference>
<evidence type="ECO:0000256" key="8">
    <source>
        <dbReference type="SAM" id="Phobius"/>
    </source>
</evidence>
<evidence type="ECO:0000256" key="2">
    <source>
        <dbReference type="ARBA" id="ARBA00022475"/>
    </source>
</evidence>
<keyword evidence="9" id="KW-1185">Reference proteome</keyword>
<keyword evidence="5" id="KW-0297">G-protein coupled receptor</keyword>
<evidence type="ECO:0000313" key="10">
    <source>
        <dbReference type="WBParaSite" id="ACRNAN_Path_346.g1327.t2"/>
    </source>
</evidence>
<dbReference type="PANTHER" id="PTHR37441:SF4">
    <property type="entry name" value="G-PROTEIN COUPLED RECEPTORS FAMILY 1 PROFILE DOMAIN-CONTAINING PROTEIN"/>
    <property type="match status" value="1"/>
</dbReference>
<keyword evidence="7" id="KW-0807">Transducer</keyword>
<sequence length="124" mass="14572">MDDYADQLNSNRLYDNSFDYNQELYYVPPEFQDCPKEYRPETDYQYLTCVVPSDEDRCELLKELHLVKDFRTYFLAVIPLILSIITSLLNIAFVILAIYVLDRRKVGRSNDIIVVYGSLETIVV</sequence>
<proteinExistence type="predicted"/>
<accession>A0A914C5W0</accession>
<reference evidence="10" key="1">
    <citation type="submission" date="2022-11" db="UniProtKB">
        <authorList>
            <consortium name="WormBaseParasite"/>
        </authorList>
    </citation>
    <scope>IDENTIFICATION</scope>
</reference>
<keyword evidence="6 8" id="KW-0472">Membrane</keyword>
<keyword evidence="3 8" id="KW-0812">Transmembrane</keyword>
<evidence type="ECO:0000256" key="1">
    <source>
        <dbReference type="ARBA" id="ARBA00004651"/>
    </source>
</evidence>
<keyword evidence="5" id="KW-0675">Receptor</keyword>
<dbReference type="PANTHER" id="PTHR37441">
    <property type="entry name" value="PROTEIN CBG16518"/>
    <property type="match status" value="1"/>
</dbReference>
<dbReference type="InterPro" id="IPR040435">
    <property type="entry name" value="Put_GPCR_Chromadorea"/>
</dbReference>
<comment type="subcellular location">
    <subcellularLocation>
        <location evidence="1">Cell membrane</location>
        <topology evidence="1">Multi-pass membrane protein</topology>
    </subcellularLocation>
</comment>
<evidence type="ECO:0000256" key="5">
    <source>
        <dbReference type="ARBA" id="ARBA00023040"/>
    </source>
</evidence>
<keyword evidence="4 8" id="KW-1133">Transmembrane helix</keyword>
<evidence type="ECO:0000256" key="3">
    <source>
        <dbReference type="ARBA" id="ARBA00022692"/>
    </source>
</evidence>